<evidence type="ECO:0000313" key="3">
    <source>
        <dbReference type="EMBL" id="CAD8176817.1"/>
    </source>
</evidence>
<comment type="caution">
    <text evidence="3">The sequence shown here is derived from an EMBL/GenBank/DDBJ whole genome shotgun (WGS) entry which is preliminary data.</text>
</comment>
<feature type="compositionally biased region" description="Basic and acidic residues" evidence="1">
    <location>
        <begin position="183"/>
        <end position="192"/>
    </location>
</feature>
<evidence type="ECO:0000256" key="2">
    <source>
        <dbReference type="SAM" id="Phobius"/>
    </source>
</evidence>
<evidence type="ECO:0000256" key="1">
    <source>
        <dbReference type="SAM" id="MobiDB-lite"/>
    </source>
</evidence>
<sequence length="192" mass="21678">MDLLEYLFDAKILIGFGVGVLTASLSLITTLREHNRENAQSKMKLSNKSIPSTQDLKQVYIKNDPSSKQKKKNNQNTNLTEPNKQDLYFNLDDGVRKKIKVQKTDEESSSQDHQSSLSIKQDDNSQSSLPLNNINNQNESNQGLKEKSDVPQPPNQEGGHQTKKSASESQDKEKQDSGIQVEQGREYEKEDN</sequence>
<protein>
    <submittedName>
        <fullName evidence="3">Uncharacterized protein</fullName>
    </submittedName>
</protein>
<accession>A0A8S1VIK2</accession>
<keyword evidence="4" id="KW-1185">Reference proteome</keyword>
<feature type="transmembrane region" description="Helical" evidence="2">
    <location>
        <begin position="12"/>
        <end position="31"/>
    </location>
</feature>
<dbReference type="OMA" id="REHNQEN"/>
<feature type="compositionally biased region" description="Basic and acidic residues" evidence="1">
    <location>
        <begin position="165"/>
        <end position="176"/>
    </location>
</feature>
<dbReference type="OrthoDB" id="311201at2759"/>
<dbReference type="EMBL" id="CAJJDP010000066">
    <property type="protein sequence ID" value="CAD8176817.1"/>
    <property type="molecule type" value="Genomic_DNA"/>
</dbReference>
<feature type="compositionally biased region" description="Low complexity" evidence="1">
    <location>
        <begin position="111"/>
        <end position="143"/>
    </location>
</feature>
<proteinExistence type="predicted"/>
<keyword evidence="2" id="KW-0472">Membrane</keyword>
<keyword evidence="2" id="KW-0812">Transmembrane</keyword>
<dbReference type="AlphaFoldDB" id="A0A8S1VIK2"/>
<organism evidence="3 4">
    <name type="scientific">Paramecium octaurelia</name>
    <dbReference type="NCBI Taxonomy" id="43137"/>
    <lineage>
        <taxon>Eukaryota</taxon>
        <taxon>Sar</taxon>
        <taxon>Alveolata</taxon>
        <taxon>Ciliophora</taxon>
        <taxon>Intramacronucleata</taxon>
        <taxon>Oligohymenophorea</taxon>
        <taxon>Peniculida</taxon>
        <taxon>Parameciidae</taxon>
        <taxon>Paramecium</taxon>
    </lineage>
</organism>
<evidence type="ECO:0000313" key="4">
    <source>
        <dbReference type="Proteomes" id="UP000683925"/>
    </source>
</evidence>
<reference evidence="3" key="1">
    <citation type="submission" date="2021-01" db="EMBL/GenBank/DDBJ databases">
        <authorList>
            <consortium name="Genoscope - CEA"/>
            <person name="William W."/>
        </authorList>
    </citation>
    <scope>NUCLEOTIDE SEQUENCE</scope>
</reference>
<gene>
    <name evidence="3" type="ORF">POCTA_138.1.T0670295</name>
</gene>
<dbReference type="Proteomes" id="UP000683925">
    <property type="component" value="Unassembled WGS sequence"/>
</dbReference>
<name>A0A8S1VIK2_PAROT</name>
<keyword evidence="2" id="KW-1133">Transmembrane helix</keyword>
<feature type="region of interest" description="Disordered" evidence="1">
    <location>
        <begin position="61"/>
        <end position="192"/>
    </location>
</feature>